<sequence>MSGACVPSVAKAAMARAVVVRVAQKVLRFMTEFPFRVVWVRPAGPRRGMARLGVREEEGVRDGAVAAAPGPPVARGRCGGQMKVMSQWMPPLRGIS</sequence>
<gene>
    <name evidence="1" type="ORF">GCM10015535_69380</name>
</gene>
<accession>A0ABQ2WC37</accession>
<organism evidence="1 2">
    <name type="scientific">Streptomyces gelaticus</name>
    <dbReference type="NCBI Taxonomy" id="285446"/>
    <lineage>
        <taxon>Bacteria</taxon>
        <taxon>Bacillati</taxon>
        <taxon>Actinomycetota</taxon>
        <taxon>Actinomycetes</taxon>
        <taxon>Kitasatosporales</taxon>
        <taxon>Streptomycetaceae</taxon>
        <taxon>Streptomyces</taxon>
    </lineage>
</organism>
<proteinExistence type="predicted"/>
<protein>
    <submittedName>
        <fullName evidence="1">Uncharacterized protein</fullName>
    </submittedName>
</protein>
<comment type="caution">
    <text evidence="1">The sequence shown here is derived from an EMBL/GenBank/DDBJ whole genome shotgun (WGS) entry which is preliminary data.</text>
</comment>
<reference evidence="2" key="1">
    <citation type="journal article" date="2019" name="Int. J. Syst. Evol. Microbiol.">
        <title>The Global Catalogue of Microorganisms (GCM) 10K type strain sequencing project: providing services to taxonomists for standard genome sequencing and annotation.</title>
        <authorList>
            <consortium name="The Broad Institute Genomics Platform"/>
            <consortium name="The Broad Institute Genome Sequencing Center for Infectious Disease"/>
            <person name="Wu L."/>
            <person name="Ma J."/>
        </authorList>
    </citation>
    <scope>NUCLEOTIDE SEQUENCE [LARGE SCALE GENOMIC DNA]</scope>
    <source>
        <strain evidence="2">JCM 4376</strain>
    </source>
</reference>
<dbReference type="EMBL" id="BMTF01000057">
    <property type="protein sequence ID" value="GGV97618.1"/>
    <property type="molecule type" value="Genomic_DNA"/>
</dbReference>
<dbReference type="Proteomes" id="UP000660675">
    <property type="component" value="Unassembled WGS sequence"/>
</dbReference>
<evidence type="ECO:0000313" key="2">
    <source>
        <dbReference type="Proteomes" id="UP000660675"/>
    </source>
</evidence>
<name>A0ABQ2WC37_9ACTN</name>
<keyword evidence="2" id="KW-1185">Reference proteome</keyword>
<evidence type="ECO:0000313" key="1">
    <source>
        <dbReference type="EMBL" id="GGV97618.1"/>
    </source>
</evidence>